<gene>
    <name evidence="2" type="ORF">AVEN_21912_1</name>
</gene>
<accession>A0A4Y2D3M8</accession>
<comment type="caution">
    <text evidence="2">The sequence shown here is derived from an EMBL/GenBank/DDBJ whole genome shotgun (WGS) entry which is preliminary data.</text>
</comment>
<evidence type="ECO:0000256" key="1">
    <source>
        <dbReference type="SAM" id="Phobius"/>
    </source>
</evidence>
<dbReference type="Proteomes" id="UP000499080">
    <property type="component" value="Unassembled WGS sequence"/>
</dbReference>
<organism evidence="2 3">
    <name type="scientific">Araneus ventricosus</name>
    <name type="common">Orbweaver spider</name>
    <name type="synonym">Epeira ventricosa</name>
    <dbReference type="NCBI Taxonomy" id="182803"/>
    <lineage>
        <taxon>Eukaryota</taxon>
        <taxon>Metazoa</taxon>
        <taxon>Ecdysozoa</taxon>
        <taxon>Arthropoda</taxon>
        <taxon>Chelicerata</taxon>
        <taxon>Arachnida</taxon>
        <taxon>Araneae</taxon>
        <taxon>Araneomorphae</taxon>
        <taxon>Entelegynae</taxon>
        <taxon>Araneoidea</taxon>
        <taxon>Araneidae</taxon>
        <taxon>Araneus</taxon>
    </lineage>
</organism>
<feature type="transmembrane region" description="Helical" evidence="1">
    <location>
        <begin position="77"/>
        <end position="100"/>
    </location>
</feature>
<reference evidence="2 3" key="1">
    <citation type="journal article" date="2019" name="Sci. Rep.">
        <title>Orb-weaving spider Araneus ventricosus genome elucidates the spidroin gene catalogue.</title>
        <authorList>
            <person name="Kono N."/>
            <person name="Nakamura H."/>
            <person name="Ohtoshi R."/>
            <person name="Moran D.A.P."/>
            <person name="Shinohara A."/>
            <person name="Yoshida Y."/>
            <person name="Fujiwara M."/>
            <person name="Mori M."/>
            <person name="Tomita M."/>
            <person name="Arakawa K."/>
        </authorList>
    </citation>
    <scope>NUCLEOTIDE SEQUENCE [LARGE SCALE GENOMIC DNA]</scope>
</reference>
<evidence type="ECO:0000313" key="2">
    <source>
        <dbReference type="EMBL" id="GBM10584.1"/>
    </source>
</evidence>
<dbReference type="AlphaFoldDB" id="A0A4Y2D3M8"/>
<keyword evidence="1" id="KW-0812">Transmembrane</keyword>
<keyword evidence="3" id="KW-1185">Reference proteome</keyword>
<name>A0A4Y2D3M8_ARAVE</name>
<evidence type="ECO:0000313" key="3">
    <source>
        <dbReference type="Proteomes" id="UP000499080"/>
    </source>
</evidence>
<sequence length="171" mass="19357">MYIRYETDRHESACVQGTHRLQKTEHFQNRSTRIGVCARNASSAKVDYFQTGLQKSVCVQVASGSQHVRRISLCLQYGVLTGVGTMTYFFYFLQLILLLFEKALTREVKTSCNLAAKDQERKTGVVCFGGQWSNYNKGWSLLSFGLLEARRDLRDEILIPEGPGPGGFVKY</sequence>
<protein>
    <submittedName>
        <fullName evidence="2">Uncharacterized protein</fullName>
    </submittedName>
</protein>
<keyword evidence="1" id="KW-1133">Transmembrane helix</keyword>
<proteinExistence type="predicted"/>
<dbReference type="EMBL" id="BGPR01000288">
    <property type="protein sequence ID" value="GBM10584.1"/>
    <property type="molecule type" value="Genomic_DNA"/>
</dbReference>
<keyword evidence="1" id="KW-0472">Membrane</keyword>